<dbReference type="AlphaFoldDB" id="A0A1M7DYC1"/>
<sequence>MTEILYICGIKVIGTNNLKHRNMKKNKLLDEHTFTNIVVKV</sequence>
<gene>
    <name evidence="1" type="ORF">SAMN04488494_0890</name>
</gene>
<accession>A0A1M7DYC1</accession>
<dbReference type="EMBL" id="FRCJ01000001">
    <property type="protein sequence ID" value="SHL84482.1"/>
    <property type="molecule type" value="Genomic_DNA"/>
</dbReference>
<protein>
    <submittedName>
        <fullName evidence="1">Uncharacterized protein</fullName>
    </submittedName>
</protein>
<evidence type="ECO:0000313" key="1">
    <source>
        <dbReference type="EMBL" id="SHL84482.1"/>
    </source>
</evidence>
<proteinExistence type="predicted"/>
<reference evidence="1" key="1">
    <citation type="submission" date="2016-11" db="EMBL/GenBank/DDBJ databases">
        <authorList>
            <person name="Jaros S."/>
            <person name="Januszkiewicz K."/>
            <person name="Wedrychowicz H."/>
        </authorList>
    </citation>
    <scope>NUCLEOTIDE SEQUENCE [LARGE SCALE GENOMIC DNA]</scope>
    <source>
        <strain evidence="1">BPI-34</strain>
    </source>
</reference>
<name>A0A1M7DYC1_XYLRU</name>
<organism evidence="1">
    <name type="scientific">Xylanibacter ruminicola</name>
    <name type="common">Prevotella ruminicola</name>
    <dbReference type="NCBI Taxonomy" id="839"/>
    <lineage>
        <taxon>Bacteria</taxon>
        <taxon>Pseudomonadati</taxon>
        <taxon>Bacteroidota</taxon>
        <taxon>Bacteroidia</taxon>
        <taxon>Bacteroidales</taxon>
        <taxon>Prevotellaceae</taxon>
        <taxon>Xylanibacter</taxon>
    </lineage>
</organism>
<dbReference type="Proteomes" id="UP000184280">
    <property type="component" value="Unassembled WGS sequence"/>
</dbReference>